<evidence type="ECO:0000256" key="1">
    <source>
        <dbReference type="ARBA" id="ARBA00022741"/>
    </source>
</evidence>
<dbReference type="InterPro" id="IPR020568">
    <property type="entry name" value="Ribosomal_Su5_D2-typ_SF"/>
</dbReference>
<dbReference type="CDD" id="cd01684">
    <property type="entry name" value="Tet_like_IV"/>
    <property type="match status" value="1"/>
</dbReference>
<reference evidence="6" key="1">
    <citation type="submission" date="2024-03" db="EMBL/GenBank/DDBJ databases">
        <title>Human intestinal bacterial collection.</title>
        <authorList>
            <person name="Pauvert C."/>
            <person name="Hitch T.C.A."/>
            <person name="Clavel T."/>
        </authorList>
    </citation>
    <scope>NUCLEOTIDE SEQUENCE [LARGE SCALE GENOMIC DNA]</scope>
    <source>
        <strain evidence="6">CLA-AA-H89B</strain>
    </source>
</reference>
<name>A0ABV1H1B9_9FIRM</name>
<dbReference type="InterPro" id="IPR035647">
    <property type="entry name" value="EFG_III/V"/>
</dbReference>
<dbReference type="Gene3D" id="3.40.50.300">
    <property type="entry name" value="P-loop containing nucleotide triphosphate hydrolases"/>
    <property type="match status" value="1"/>
</dbReference>
<accession>A0ABV1H1B9</accession>
<dbReference type="Pfam" id="PF03764">
    <property type="entry name" value="EFG_IV"/>
    <property type="match status" value="1"/>
</dbReference>
<dbReference type="Pfam" id="PF00679">
    <property type="entry name" value="EFG_C"/>
    <property type="match status" value="1"/>
</dbReference>
<feature type="domain" description="Tr-type G" evidence="5">
    <location>
        <begin position="8"/>
        <end position="236"/>
    </location>
</feature>
<evidence type="ECO:0000313" key="6">
    <source>
        <dbReference type="EMBL" id="MEQ2553500.1"/>
    </source>
</evidence>
<dbReference type="PROSITE" id="PS00301">
    <property type="entry name" value="G_TR_1"/>
    <property type="match status" value="1"/>
</dbReference>
<dbReference type="PANTHER" id="PTHR43261:SF1">
    <property type="entry name" value="RIBOSOME-RELEASING FACTOR 2, MITOCHONDRIAL"/>
    <property type="match status" value="1"/>
</dbReference>
<dbReference type="InterPro" id="IPR005225">
    <property type="entry name" value="Small_GTP-bd"/>
</dbReference>
<comment type="caution">
    <text evidence="6">The sequence shown here is derived from an EMBL/GenBank/DDBJ whole genome shotgun (WGS) entry which is preliminary data.</text>
</comment>
<dbReference type="SUPFAM" id="SSF54980">
    <property type="entry name" value="EF-G C-terminal domain-like"/>
    <property type="match status" value="2"/>
</dbReference>
<evidence type="ECO:0000256" key="2">
    <source>
        <dbReference type="ARBA" id="ARBA00022917"/>
    </source>
</evidence>
<dbReference type="InterPro" id="IPR000640">
    <property type="entry name" value="EFG_V-like"/>
</dbReference>
<dbReference type="NCBIfam" id="TIGR00231">
    <property type="entry name" value="small_GTP"/>
    <property type="match status" value="1"/>
</dbReference>
<dbReference type="SUPFAM" id="SSF50447">
    <property type="entry name" value="Translation proteins"/>
    <property type="match status" value="1"/>
</dbReference>
<dbReference type="InterPro" id="IPR014721">
    <property type="entry name" value="Ribsml_uS5_D2-typ_fold_subgr"/>
</dbReference>
<evidence type="ECO:0000256" key="3">
    <source>
        <dbReference type="ARBA" id="ARBA00023134"/>
    </source>
</evidence>
<sequence>MNQQEHKIKRFCMAVLAHVDAGKTTLSEGLLYTGGSIRKVGRVDNKDAYFDNFELERTRGITIFSKQAQIYWKDCEITLLDTPGHVDFSAEMERTLQVLDYAILVVSGADGIQGHTRTLWRLLNRYKIPVFLFVNKMDQPGTDKQAVLSQLQREFSVSCVDFSKKDDNPDEFFENVALCDESVLNDYLNTGSIETDVIKELIASRELFPCFFGSALKMTGVKELLEAVTLYAKQPVYTKEFGARVFKIARDEQGARLTYMKLTGGILKNKELLSGGKDSEKWSEKVNQIRIYSGEKYTAPAQAQAGVVCAVTGLTKTYPGQGLGTQAGTVVPFLEPVLTYCIELPAGCDAAVFLPKLRELEEEEPQLHIVWNEKLQQIYVQVMGEVQIEILKSLIQERFGVSVEFGTGSIVYKETIQNTVEGVGHFEPLRHYAEVHLLLEPLPRGSGLVFAADCSEEQLDKNWQRLVLTHLYEKEHLGVLTGSVITDMKITLKAGRAHQKHTEGGDFRQATYRAVRQGLMQAESVLLEPYYEFRLEIPETAVGRAMTDIERMCGTFALQQTHEAGMAVITGEAPVSTMKDYYKEVVAYSKGTGRLFCNLKGYEVCHNQNEVLKTCGYIAQRDLDNPADSVFCAHGSGFVVGWQEVPEYMHLESILKEKRKDEMQPQKAAARSVSDEWIGTEEIDEILRQTYYANKRDKSMPRTGTKKRTITRVDTLPKTSGMTVRSYDQPAQKEYLLVDGYNIIFAWQELKELAAVNIDSARGRLLDILCNYQGSRQCELIVVFDAYRVKGHVTEFMDYYNIHVVYTKEAETADAYIEKFAHENGRKYKVTVATSDGLEQVIIRGQGCLLMSAREFEAEVKAREQHIRENYLTP</sequence>
<dbReference type="InterPro" id="IPR010298">
    <property type="entry name" value="YacP-like"/>
</dbReference>
<dbReference type="InterPro" id="IPR041095">
    <property type="entry name" value="EFG_II"/>
</dbReference>
<dbReference type="Pfam" id="PF05991">
    <property type="entry name" value="NYN_YacP"/>
    <property type="match status" value="1"/>
</dbReference>
<dbReference type="Pfam" id="PF00009">
    <property type="entry name" value="GTP_EFTU"/>
    <property type="match status" value="1"/>
</dbReference>
<dbReference type="Gene3D" id="3.30.230.10">
    <property type="match status" value="1"/>
</dbReference>
<dbReference type="SUPFAM" id="SSF52540">
    <property type="entry name" value="P-loop containing nucleoside triphosphate hydrolases"/>
    <property type="match status" value="1"/>
</dbReference>
<keyword evidence="3" id="KW-0342">GTP-binding</keyword>
<dbReference type="Gene3D" id="3.30.70.240">
    <property type="match status" value="1"/>
</dbReference>
<keyword evidence="1" id="KW-0547">Nucleotide-binding</keyword>
<dbReference type="Gene3D" id="3.30.70.870">
    <property type="entry name" value="Elongation Factor G (Translational Gtpase), domain 3"/>
    <property type="match status" value="1"/>
</dbReference>
<protein>
    <submittedName>
        <fullName evidence="6">Translation factor GTPase family protein</fullName>
    </submittedName>
</protein>
<dbReference type="InterPro" id="IPR035650">
    <property type="entry name" value="Tet_C"/>
</dbReference>
<dbReference type="InterPro" id="IPR027417">
    <property type="entry name" value="P-loop_NTPase"/>
</dbReference>
<evidence type="ECO:0000259" key="5">
    <source>
        <dbReference type="PROSITE" id="PS51722"/>
    </source>
</evidence>
<gene>
    <name evidence="6" type="ORF">WMO37_00505</name>
</gene>
<keyword evidence="7" id="KW-1185">Reference proteome</keyword>
<dbReference type="InterPro" id="IPR009000">
    <property type="entry name" value="Transl_B-barrel_sf"/>
</dbReference>
<dbReference type="SUPFAM" id="SSF54211">
    <property type="entry name" value="Ribosomal protein S5 domain 2-like"/>
    <property type="match status" value="1"/>
</dbReference>
<keyword evidence="2" id="KW-0648">Protein biosynthesis</keyword>
<dbReference type="InterPro" id="IPR000795">
    <property type="entry name" value="T_Tr_GTP-bd_dom"/>
</dbReference>
<dbReference type="InterPro" id="IPR031157">
    <property type="entry name" value="G_TR_CS"/>
</dbReference>
<dbReference type="Pfam" id="PF14492">
    <property type="entry name" value="EFG_III"/>
    <property type="match status" value="1"/>
</dbReference>
<dbReference type="PRINTS" id="PR00315">
    <property type="entry name" value="ELONGATNFCT"/>
</dbReference>
<organism evidence="6 7">
    <name type="scientific">Lachnospira intestinalis</name>
    <dbReference type="NCBI Taxonomy" id="3133158"/>
    <lineage>
        <taxon>Bacteria</taxon>
        <taxon>Bacillati</taxon>
        <taxon>Bacillota</taxon>
        <taxon>Clostridia</taxon>
        <taxon>Lachnospirales</taxon>
        <taxon>Lachnospiraceae</taxon>
        <taxon>Lachnospira</taxon>
    </lineage>
</organism>
<proteinExistence type="predicted"/>
<dbReference type="InterPro" id="IPR005517">
    <property type="entry name" value="Transl_elong_EFG/EF2_IV"/>
</dbReference>
<dbReference type="Gene3D" id="2.40.30.10">
    <property type="entry name" value="Translation factors"/>
    <property type="match status" value="1"/>
</dbReference>
<dbReference type="CDD" id="cd10912">
    <property type="entry name" value="PIN_YacP-like"/>
    <property type="match status" value="1"/>
</dbReference>
<dbReference type="CDD" id="cd03711">
    <property type="entry name" value="Tet_C"/>
    <property type="match status" value="1"/>
</dbReference>
<evidence type="ECO:0000256" key="4">
    <source>
        <dbReference type="ARBA" id="ARBA00023251"/>
    </source>
</evidence>
<dbReference type="PANTHER" id="PTHR43261">
    <property type="entry name" value="TRANSLATION ELONGATION FACTOR G-RELATED"/>
    <property type="match status" value="1"/>
</dbReference>
<dbReference type="SMART" id="SM00838">
    <property type="entry name" value="EFG_C"/>
    <property type="match status" value="1"/>
</dbReference>
<keyword evidence="4" id="KW-0046">Antibiotic resistance</keyword>
<evidence type="ECO:0000313" key="7">
    <source>
        <dbReference type="Proteomes" id="UP001546774"/>
    </source>
</evidence>
<dbReference type="EMBL" id="JBBMFS010000001">
    <property type="protein sequence ID" value="MEQ2553500.1"/>
    <property type="molecule type" value="Genomic_DNA"/>
</dbReference>
<dbReference type="Proteomes" id="UP001546774">
    <property type="component" value="Unassembled WGS sequence"/>
</dbReference>
<dbReference type="SMART" id="SM00889">
    <property type="entry name" value="EFG_IV"/>
    <property type="match status" value="1"/>
</dbReference>
<dbReference type="PROSITE" id="PS51722">
    <property type="entry name" value="G_TR_2"/>
    <property type="match status" value="1"/>
</dbReference>